<keyword evidence="4" id="KW-1185">Reference proteome</keyword>
<dbReference type="RefSeq" id="WP_271325497.1">
    <property type="nucleotide sequence ID" value="NZ_JAAGKO020000008.1"/>
</dbReference>
<proteinExistence type="predicted"/>
<accession>A0ABT6VWB4</accession>
<evidence type="ECO:0000313" key="3">
    <source>
        <dbReference type="EMBL" id="MDI5962774.1"/>
    </source>
</evidence>
<evidence type="ECO:0000313" key="4">
    <source>
        <dbReference type="Proteomes" id="UP001156398"/>
    </source>
</evidence>
<sequence>MTEAELAEEMNRVLLARTSRSGDYIDRTIRRFLSGQTRWPQSRAQLALTTIFRSAAQELGFIDPRKPRQGAGDPVRRRDFASNAVGLTAASVLPLASTSASLMRSRDPPMVVRPQLQTVEMSTHDTGFVYVMSNRAMPGLVKVGFTTLLPEERASQLSRHTGVPVPFDVEFRALTMRWKAVEGLVHQKMDGARVSSRREFFALPVDKAVESVRECVLEVNGIDAWTTSGFGSPHPLGGRDRVVLPLEAGQVFVLLSNPSPLKSPPSGGWQPLDLWQAHAVGDQLEIYATAGPGETAGFGGGDVGGEDDPVPYLDRSEKVANGTLNGKEQLAPGDRLLWLEDGDDPEKCKSVLFEARDYCQVACRTWSPQFTEEGFPLILNALVRDPSKAMLFAAQEAITLPMPRNWGPRPAPRGDQAFPLPGPERWLPQLRPKGKRPRRKSGS</sequence>
<evidence type="ECO:0000256" key="1">
    <source>
        <dbReference type="SAM" id="MobiDB-lite"/>
    </source>
</evidence>
<reference evidence="3 4" key="1">
    <citation type="submission" date="2023-05" db="EMBL/GenBank/DDBJ databases">
        <title>Streptantibioticus silvisoli sp. nov., acidotolerant actinomycetes 1 from pine litter.</title>
        <authorList>
            <person name="Swiecimska M."/>
            <person name="Golinska P."/>
            <person name="Sangal V."/>
            <person name="Wachnowicz B."/>
            <person name="Goodfellow M."/>
        </authorList>
    </citation>
    <scope>NUCLEOTIDE SEQUENCE [LARGE SCALE GENOMIC DNA]</scope>
    <source>
        <strain evidence="3 4">SL54</strain>
    </source>
</reference>
<organism evidence="3 4">
    <name type="scientific">Streptantibioticus silvisoli</name>
    <dbReference type="NCBI Taxonomy" id="2705255"/>
    <lineage>
        <taxon>Bacteria</taxon>
        <taxon>Bacillati</taxon>
        <taxon>Actinomycetota</taxon>
        <taxon>Actinomycetes</taxon>
        <taxon>Kitasatosporales</taxon>
        <taxon>Streptomycetaceae</taxon>
        <taxon>Streptantibioticus</taxon>
    </lineage>
</organism>
<dbReference type="InterPro" id="IPR018306">
    <property type="entry name" value="Phage_T5_Orf172_DNA-bd"/>
</dbReference>
<dbReference type="EMBL" id="JAAGKO020000008">
    <property type="protein sequence ID" value="MDI5962774.1"/>
    <property type="molecule type" value="Genomic_DNA"/>
</dbReference>
<gene>
    <name evidence="3" type="ORF">POF43_008615</name>
</gene>
<feature type="region of interest" description="Disordered" evidence="1">
    <location>
        <begin position="403"/>
        <end position="443"/>
    </location>
</feature>
<feature type="domain" description="Bacteriophage T5 Orf172 DNA-binding" evidence="2">
    <location>
        <begin position="135"/>
        <end position="215"/>
    </location>
</feature>
<feature type="compositionally biased region" description="Basic residues" evidence="1">
    <location>
        <begin position="432"/>
        <end position="443"/>
    </location>
</feature>
<dbReference type="Proteomes" id="UP001156398">
    <property type="component" value="Unassembled WGS sequence"/>
</dbReference>
<comment type="caution">
    <text evidence="3">The sequence shown here is derived from an EMBL/GenBank/DDBJ whole genome shotgun (WGS) entry which is preliminary data.</text>
</comment>
<evidence type="ECO:0000259" key="2">
    <source>
        <dbReference type="SMART" id="SM00974"/>
    </source>
</evidence>
<dbReference type="SMART" id="SM00974">
    <property type="entry name" value="T5orf172"/>
    <property type="match status" value="1"/>
</dbReference>
<dbReference type="Pfam" id="PF10544">
    <property type="entry name" value="T5orf172"/>
    <property type="match status" value="1"/>
</dbReference>
<name>A0ABT6VWB4_9ACTN</name>
<protein>
    <submittedName>
        <fullName evidence="3">GIY-YIG nuclease family protein</fullName>
    </submittedName>
</protein>